<reference evidence="2 3" key="1">
    <citation type="journal article" date="2011" name="BMC Genomics">
        <title>Genome sequencing reveals diversification of virulence factor content and possible host adaptation in distinct subpopulations of Salmonella enterica.</title>
        <authorList>
            <person name="den Bakker H.C."/>
            <person name="Moreno Switt A.I."/>
            <person name="Govoni G."/>
            <person name="Cummings C.A."/>
            <person name="Ranieri M.L."/>
            <person name="Degoricija L."/>
            <person name="Hoelzer K."/>
            <person name="Rodriguez-Rivera L.D."/>
            <person name="Brown S."/>
            <person name="Bolchacova E."/>
            <person name="Furtado M.R."/>
            <person name="Wiedmann M."/>
        </authorList>
    </citation>
    <scope>NUCLEOTIDE SEQUENCE [LARGE SCALE GENOMIC DNA]</scope>
    <source>
        <strain evidence="2 3">R8-3404</strain>
    </source>
</reference>
<evidence type="ECO:0000313" key="2">
    <source>
        <dbReference type="EMBL" id="EHC93672.1"/>
    </source>
</evidence>
<dbReference type="EMBL" id="AFCV01000420">
    <property type="protein sequence ID" value="EHC93672.1"/>
    <property type="molecule type" value="Genomic_DNA"/>
</dbReference>
<comment type="caution">
    <text evidence="2">The sequence shown here is derived from an EMBL/GenBank/DDBJ whole genome shotgun (WGS) entry which is preliminary data.</text>
</comment>
<feature type="transmembrane region" description="Helical" evidence="1">
    <location>
        <begin position="21"/>
        <end position="39"/>
    </location>
</feature>
<name>A0A6C8H4L0_SALET</name>
<dbReference type="AlphaFoldDB" id="A0A6C8H4L0"/>
<accession>A0A6C8H4L0</accession>
<organism evidence="2 3">
    <name type="scientific">Salmonella enterica subsp. enterica serovar Uganda str. R8-3404</name>
    <dbReference type="NCBI Taxonomy" id="913083"/>
    <lineage>
        <taxon>Bacteria</taxon>
        <taxon>Pseudomonadati</taxon>
        <taxon>Pseudomonadota</taxon>
        <taxon>Gammaproteobacteria</taxon>
        <taxon>Enterobacterales</taxon>
        <taxon>Enterobacteriaceae</taxon>
        <taxon>Salmonella</taxon>
    </lineage>
</organism>
<evidence type="ECO:0000313" key="3">
    <source>
        <dbReference type="Proteomes" id="UP000003915"/>
    </source>
</evidence>
<evidence type="ECO:0000256" key="1">
    <source>
        <dbReference type="SAM" id="Phobius"/>
    </source>
</evidence>
<keyword evidence="1" id="KW-0812">Transmembrane</keyword>
<protein>
    <submittedName>
        <fullName evidence="2">Uncharacterized protein</fullName>
    </submittedName>
</protein>
<proteinExistence type="predicted"/>
<keyword evidence="1" id="KW-1133">Transmembrane helix</keyword>
<sequence>MLTLRHVGNCRVRQRQLMSNGIALLFVFHGVTVVVVGSPRQHCGHNQQRDYYASGYAVHVTTNGFALSDSQ</sequence>
<dbReference type="Proteomes" id="UP000003915">
    <property type="component" value="Unassembled WGS sequence"/>
</dbReference>
<gene>
    <name evidence="2" type="ORF">LTSEUGA_1567</name>
</gene>
<keyword evidence="1" id="KW-0472">Membrane</keyword>